<evidence type="ECO:0000313" key="2">
    <source>
        <dbReference type="Proteomes" id="UP001160148"/>
    </source>
</evidence>
<evidence type="ECO:0000313" key="1">
    <source>
        <dbReference type="EMBL" id="CAI6356704.1"/>
    </source>
</evidence>
<organism evidence="1 2">
    <name type="scientific">Macrosiphum euphorbiae</name>
    <name type="common">potato aphid</name>
    <dbReference type="NCBI Taxonomy" id="13131"/>
    <lineage>
        <taxon>Eukaryota</taxon>
        <taxon>Metazoa</taxon>
        <taxon>Ecdysozoa</taxon>
        <taxon>Arthropoda</taxon>
        <taxon>Hexapoda</taxon>
        <taxon>Insecta</taxon>
        <taxon>Pterygota</taxon>
        <taxon>Neoptera</taxon>
        <taxon>Paraneoptera</taxon>
        <taxon>Hemiptera</taxon>
        <taxon>Sternorrhyncha</taxon>
        <taxon>Aphidomorpha</taxon>
        <taxon>Aphidoidea</taxon>
        <taxon>Aphididae</taxon>
        <taxon>Macrosiphini</taxon>
        <taxon>Macrosiphum</taxon>
    </lineage>
</organism>
<keyword evidence="2" id="KW-1185">Reference proteome</keyword>
<reference evidence="1 2" key="1">
    <citation type="submission" date="2023-01" db="EMBL/GenBank/DDBJ databases">
        <authorList>
            <person name="Whitehead M."/>
        </authorList>
    </citation>
    <scope>NUCLEOTIDE SEQUENCE [LARGE SCALE GENOMIC DNA]</scope>
</reference>
<protein>
    <submittedName>
        <fullName evidence="1">Uncharacterized protein</fullName>
    </submittedName>
</protein>
<dbReference type="EMBL" id="CARXXK010000002">
    <property type="protein sequence ID" value="CAI6356704.1"/>
    <property type="molecule type" value="Genomic_DNA"/>
</dbReference>
<accession>A0AAV0WL37</accession>
<comment type="caution">
    <text evidence="1">The sequence shown here is derived from an EMBL/GenBank/DDBJ whole genome shotgun (WGS) entry which is preliminary data.</text>
</comment>
<dbReference type="AlphaFoldDB" id="A0AAV0WL37"/>
<proteinExistence type="predicted"/>
<name>A0AAV0WL37_9HEMI</name>
<gene>
    <name evidence="1" type="ORF">MEUPH1_LOCUS12412</name>
</gene>
<sequence length="94" mass="10884">MEGILETKLNMDGLVTVDRREGEVKHVSDYIDEMGGRAVWYVIDMDERGRRWSNMYVIDMDERGRGRLGTFEIAGHMLEKGMTRHGMEGDGRVY</sequence>
<dbReference type="Proteomes" id="UP001160148">
    <property type="component" value="Unassembled WGS sequence"/>
</dbReference>